<evidence type="ECO:0000256" key="2">
    <source>
        <dbReference type="ARBA" id="ARBA00023125"/>
    </source>
</evidence>
<dbReference type="NCBIfam" id="NF033592">
    <property type="entry name" value="transpos_IS4_1"/>
    <property type="match status" value="1"/>
</dbReference>
<dbReference type="Pfam" id="PF01609">
    <property type="entry name" value="DDE_Tnp_1"/>
    <property type="match status" value="1"/>
</dbReference>
<organism evidence="5 6">
    <name type="scientific">Crassaminicella indica</name>
    <dbReference type="NCBI Taxonomy" id="2855394"/>
    <lineage>
        <taxon>Bacteria</taxon>
        <taxon>Bacillati</taxon>
        <taxon>Bacillota</taxon>
        <taxon>Clostridia</taxon>
        <taxon>Eubacteriales</taxon>
        <taxon>Clostridiaceae</taxon>
        <taxon>Crassaminicella</taxon>
    </lineage>
</organism>
<dbReference type="InterPro" id="IPR002559">
    <property type="entry name" value="Transposase_11"/>
</dbReference>
<reference evidence="5" key="1">
    <citation type="submission" date="2021-07" db="EMBL/GenBank/DDBJ databases">
        <title>Complete genome sequence of Crassaminicella sp. 143-21, isolated from a deep-sea hydrothermal vent.</title>
        <authorList>
            <person name="Li X."/>
        </authorList>
    </citation>
    <scope>NUCLEOTIDE SEQUENCE</scope>
    <source>
        <strain evidence="5">143-21</strain>
    </source>
</reference>
<feature type="domain" description="Transposase IS4-like" evidence="4">
    <location>
        <begin position="116"/>
        <end position="382"/>
    </location>
</feature>
<dbReference type="PANTHER" id="PTHR33258">
    <property type="entry name" value="TRANSPOSASE INSL FOR INSERTION SEQUENCE ELEMENT IS186A-RELATED"/>
    <property type="match status" value="1"/>
</dbReference>
<evidence type="ECO:0000256" key="3">
    <source>
        <dbReference type="ARBA" id="ARBA00023172"/>
    </source>
</evidence>
<evidence type="ECO:0000313" key="5">
    <source>
        <dbReference type="EMBL" id="QXM07444.1"/>
    </source>
</evidence>
<evidence type="ECO:0000256" key="1">
    <source>
        <dbReference type="ARBA" id="ARBA00022578"/>
    </source>
</evidence>
<protein>
    <submittedName>
        <fullName evidence="5">IS4 family transposase</fullName>
    </submittedName>
</protein>
<sequence>MIKNNMQQMIQEILKIISKEEIEKIAREVGFIQRQGKIQAWEFLYLCAFSGLDISKNTLVAMSANLNSEINTEVTTQAIHERLNHKAVAFLQEIFTRLLNRIALSDSKIETAWDKHFDRIRIVDSTAFQVPEMYKEEYKGSGGSAQTAGIKIHLEYDLKTGKFMHVDVGPGKENDNTFGSKINETFKERDLALRDLGYFSLKDFKALDDKGASYVSRLKPNVAVYLENDDLEYYKNGQIKKSTMYKRINLADIAMKMDAGEILELKEVFLGRIEKRKERLVIYKLTDEQLKERKSKVEKTAKKKGIKKSENTIKLLGITMYITNIDSSILPNDQIYEIYSLRWQIEILFKTWKSIFTISKVKPVKIDRFKCQLYGKLILLILSSAIMFKMRNELLNTEQLEASEIKSAEIIKQYIQKVYLGLINTHLKACTILVEIYVCIKRNGRKSHRKGKKTFFDILGVSYHYQEKVCRFAA</sequence>
<dbReference type="PANTHER" id="PTHR33258:SF1">
    <property type="entry name" value="TRANSPOSASE INSL FOR INSERTION SEQUENCE ELEMENT IS186A-RELATED"/>
    <property type="match status" value="1"/>
</dbReference>
<accession>A0ABX8REC0</accession>
<evidence type="ECO:0000259" key="4">
    <source>
        <dbReference type="Pfam" id="PF01609"/>
    </source>
</evidence>
<keyword evidence="1" id="KW-0815">Transposition</keyword>
<dbReference type="EMBL" id="CP078093">
    <property type="protein sequence ID" value="QXM07444.1"/>
    <property type="molecule type" value="Genomic_DNA"/>
</dbReference>
<name>A0ABX8REC0_9CLOT</name>
<dbReference type="InterPro" id="IPR047952">
    <property type="entry name" value="Transpos_IS4"/>
</dbReference>
<dbReference type="Proteomes" id="UP000886818">
    <property type="component" value="Chromosome"/>
</dbReference>
<evidence type="ECO:0000313" key="6">
    <source>
        <dbReference type="Proteomes" id="UP000886818"/>
    </source>
</evidence>
<proteinExistence type="predicted"/>
<keyword evidence="3" id="KW-0233">DNA recombination</keyword>
<gene>
    <name evidence="5" type="ORF">KVH43_08865</name>
</gene>
<keyword evidence="6" id="KW-1185">Reference proteome</keyword>
<keyword evidence="2" id="KW-0238">DNA-binding</keyword>